<comment type="caution">
    <text evidence="1">The sequence shown here is derived from an EMBL/GenBank/DDBJ whole genome shotgun (WGS) entry which is preliminary data.</text>
</comment>
<evidence type="ECO:0000313" key="2">
    <source>
        <dbReference type="Proteomes" id="UP000309997"/>
    </source>
</evidence>
<gene>
    <name evidence="1" type="ORF">D5086_001614</name>
</gene>
<sequence length="111" mass="11972">MAKLALSSTGVFLLVIWLMSMVFVYILVIVVPYSEVLYSTLNGGDWKDGDALGLCSISALVLASKATAVASGPIAVSDLLHFGFCFALLQVLYWLYYGKCSLHCSLSSCFC</sequence>
<dbReference type="EMBL" id="RCHU02000001">
    <property type="protein sequence ID" value="KAL3610594.1"/>
    <property type="molecule type" value="Genomic_DNA"/>
</dbReference>
<name>A0ACC4D000_POPAL</name>
<accession>A0ACC4D000</accession>
<protein>
    <submittedName>
        <fullName evidence="1">Uncharacterized protein</fullName>
    </submittedName>
</protein>
<evidence type="ECO:0000313" key="1">
    <source>
        <dbReference type="EMBL" id="KAL3610594.1"/>
    </source>
</evidence>
<reference evidence="1 2" key="1">
    <citation type="journal article" date="2024" name="Plant Biotechnol. J.">
        <title>Genome and CRISPR/Cas9 system of a widespread forest tree (Populus alba) in the world.</title>
        <authorList>
            <person name="Liu Y.J."/>
            <person name="Jiang P.F."/>
            <person name="Han X.M."/>
            <person name="Li X.Y."/>
            <person name="Wang H.M."/>
            <person name="Wang Y.J."/>
            <person name="Wang X.X."/>
            <person name="Zeng Q.Y."/>
        </authorList>
    </citation>
    <scope>NUCLEOTIDE SEQUENCE [LARGE SCALE GENOMIC DNA]</scope>
    <source>
        <strain evidence="2">cv. PAL-ZL1</strain>
    </source>
</reference>
<dbReference type="Proteomes" id="UP000309997">
    <property type="component" value="Unassembled WGS sequence"/>
</dbReference>
<organism evidence="1 2">
    <name type="scientific">Populus alba</name>
    <name type="common">White poplar</name>
    <dbReference type="NCBI Taxonomy" id="43335"/>
    <lineage>
        <taxon>Eukaryota</taxon>
        <taxon>Viridiplantae</taxon>
        <taxon>Streptophyta</taxon>
        <taxon>Embryophyta</taxon>
        <taxon>Tracheophyta</taxon>
        <taxon>Spermatophyta</taxon>
        <taxon>Magnoliopsida</taxon>
        <taxon>eudicotyledons</taxon>
        <taxon>Gunneridae</taxon>
        <taxon>Pentapetalae</taxon>
        <taxon>rosids</taxon>
        <taxon>fabids</taxon>
        <taxon>Malpighiales</taxon>
        <taxon>Salicaceae</taxon>
        <taxon>Saliceae</taxon>
        <taxon>Populus</taxon>
    </lineage>
</organism>
<keyword evidence="2" id="KW-1185">Reference proteome</keyword>
<proteinExistence type="predicted"/>